<dbReference type="Proteomes" id="UP000266067">
    <property type="component" value="Unassembled WGS sequence"/>
</dbReference>
<dbReference type="PANTHER" id="PTHR37464">
    <property type="entry name" value="BLL2463 PROTEIN"/>
    <property type="match status" value="1"/>
</dbReference>
<accession>A0A3A1N2V5</accession>
<protein>
    <recommendedName>
        <fullName evidence="2">Aerotolerance regulator N-terminal domain-containing protein</fullName>
    </recommendedName>
</protein>
<feature type="transmembrane region" description="Helical" evidence="1">
    <location>
        <begin position="394"/>
        <end position="413"/>
    </location>
</feature>
<feature type="domain" description="Aerotolerance regulator N-terminal" evidence="2">
    <location>
        <begin position="1"/>
        <end position="76"/>
    </location>
</feature>
<reference evidence="3 4" key="1">
    <citation type="submission" date="2018-08" db="EMBL/GenBank/DDBJ databases">
        <title>Proposal of Muricauda 72 sp.nov. and Muricauda NH166 sp.nov., isolated from seawater.</title>
        <authorList>
            <person name="Cheng H."/>
            <person name="Wu Y.-H."/>
            <person name="Guo L.-L."/>
            <person name="Xu X.-W."/>
        </authorList>
    </citation>
    <scope>NUCLEOTIDE SEQUENCE [LARGE SCALE GENOMIC DNA]</scope>
    <source>
        <strain evidence="3 4">KCTC 22173</strain>
    </source>
</reference>
<evidence type="ECO:0000256" key="1">
    <source>
        <dbReference type="SAM" id="Phobius"/>
    </source>
</evidence>
<evidence type="ECO:0000313" key="4">
    <source>
        <dbReference type="Proteomes" id="UP000266067"/>
    </source>
</evidence>
<keyword evidence="1" id="KW-0812">Transmembrane</keyword>
<dbReference type="InterPro" id="IPR011933">
    <property type="entry name" value="Double_TM_dom"/>
</dbReference>
<dbReference type="AlphaFoldDB" id="A0A3A1N2V5"/>
<gene>
    <name evidence="3" type="ORF">D2V08_15325</name>
</gene>
<dbReference type="RefSeq" id="WP_119609134.1">
    <property type="nucleotide sequence ID" value="NZ_QXFH01000077.1"/>
</dbReference>
<dbReference type="OrthoDB" id="890881at2"/>
<organism evidence="3 4">
    <name type="scientific">Flagellimonas lutimaris</name>
    <dbReference type="NCBI Taxonomy" id="475082"/>
    <lineage>
        <taxon>Bacteria</taxon>
        <taxon>Pseudomonadati</taxon>
        <taxon>Bacteroidota</taxon>
        <taxon>Flavobacteriia</taxon>
        <taxon>Flavobacteriales</taxon>
        <taxon>Flavobacteriaceae</taxon>
        <taxon>Flagellimonas</taxon>
    </lineage>
</organism>
<keyword evidence="4" id="KW-1185">Reference proteome</keyword>
<keyword evidence="1" id="KW-0472">Membrane</keyword>
<sequence length="423" mass="48557">MVFANPSYLWALLGLLVPLAIHLWSKKEAKTIKIGSIQLLDESNSRQSSSIQLNEWLLLLLRMFIIALIVLLMAGPQWRTKGNQKQITYIVEASIANEASISSVLDSLQEDSPVFLLKNGFPEWEDDADYQSDKEQPNYWQLVQKMDSLRSDSIVVFTKALIKGVKSMRPNTQKKIHWVVMELEETQDRPLLAFNRESGVELITTSSNGRTTKIYKKVLDEGFNISNDSLRLLSEEPQTVPLKTLDTLQINLYVEEGFEREGKYIEASFSALSTFLKREIVIHKEDEPTNNQADLNIWLHNEPKNDSEGKWLVYQENPLAKQLIASGPRENLFYLTSRLNPKNTVDQHLPEQLLQILALDNDLKAVVANADARQLDEAELKPNYVEPKRKRERATLLDISLWVFYILAGLMIVERLMSNYKKQ</sequence>
<dbReference type="PANTHER" id="PTHR37464:SF1">
    <property type="entry name" value="BLL2463 PROTEIN"/>
    <property type="match status" value="1"/>
</dbReference>
<dbReference type="Pfam" id="PF07584">
    <property type="entry name" value="BatA"/>
    <property type="match status" value="1"/>
</dbReference>
<dbReference type="NCBIfam" id="TIGR02226">
    <property type="entry name" value="two_anch"/>
    <property type="match status" value="1"/>
</dbReference>
<dbReference type="InterPro" id="IPR024163">
    <property type="entry name" value="Aerotolerance_reg_N"/>
</dbReference>
<dbReference type="EMBL" id="QXFH01000077">
    <property type="protein sequence ID" value="RIV30464.1"/>
    <property type="molecule type" value="Genomic_DNA"/>
</dbReference>
<proteinExistence type="predicted"/>
<evidence type="ECO:0000259" key="2">
    <source>
        <dbReference type="Pfam" id="PF07584"/>
    </source>
</evidence>
<comment type="caution">
    <text evidence="3">The sequence shown here is derived from an EMBL/GenBank/DDBJ whole genome shotgun (WGS) entry which is preliminary data.</text>
</comment>
<feature type="transmembrane region" description="Helical" evidence="1">
    <location>
        <begin position="6"/>
        <end position="24"/>
    </location>
</feature>
<evidence type="ECO:0000313" key="3">
    <source>
        <dbReference type="EMBL" id="RIV30464.1"/>
    </source>
</evidence>
<name>A0A3A1N2V5_9FLAO</name>
<keyword evidence="1" id="KW-1133">Transmembrane helix</keyword>
<feature type="transmembrane region" description="Helical" evidence="1">
    <location>
        <begin position="56"/>
        <end position="78"/>
    </location>
</feature>